<keyword evidence="3" id="KW-1185">Reference proteome</keyword>
<evidence type="ECO:0000313" key="3">
    <source>
        <dbReference type="Proteomes" id="UP000316968"/>
    </source>
</evidence>
<feature type="compositionally biased region" description="Low complexity" evidence="1">
    <location>
        <begin position="235"/>
        <end position="248"/>
    </location>
</feature>
<dbReference type="RefSeq" id="WP_141448327.1">
    <property type="nucleotide sequence ID" value="NZ_CP041217.1"/>
</dbReference>
<evidence type="ECO:0000256" key="1">
    <source>
        <dbReference type="SAM" id="MobiDB-lite"/>
    </source>
</evidence>
<evidence type="ECO:0000313" key="2">
    <source>
        <dbReference type="EMBL" id="QDH21783.1"/>
    </source>
</evidence>
<feature type="compositionally biased region" description="Low complexity" evidence="1">
    <location>
        <begin position="278"/>
        <end position="287"/>
    </location>
</feature>
<dbReference type="KEGG" id="saca:FFV09_13565"/>
<feature type="region of interest" description="Disordered" evidence="1">
    <location>
        <begin position="1"/>
        <end position="37"/>
    </location>
</feature>
<dbReference type="EMBL" id="CP041217">
    <property type="protein sequence ID" value="QDH21783.1"/>
    <property type="molecule type" value="Genomic_DNA"/>
</dbReference>
<gene>
    <name evidence="2" type="ORF">FFV09_13565</name>
</gene>
<accession>A0A4Y6UVP4</accession>
<reference evidence="2 3" key="1">
    <citation type="submission" date="2019-06" db="EMBL/GenBank/DDBJ databases">
        <title>Saccharibacillus brassicae sp. nov., an endophytic bacterium isolated from Chinese cabbage seeds (Brassica pekinensis).</title>
        <authorList>
            <person name="Jiang L."/>
            <person name="Lee J."/>
            <person name="Kim S.W."/>
        </authorList>
    </citation>
    <scope>NUCLEOTIDE SEQUENCE [LARGE SCALE GENOMIC DNA]</scope>
    <source>
        <strain evidence="3">KCTC 43072 / ATSA2</strain>
    </source>
</reference>
<protein>
    <submittedName>
        <fullName evidence="2">Uncharacterized protein</fullName>
    </submittedName>
</protein>
<organism evidence="2 3">
    <name type="scientific">Saccharibacillus brassicae</name>
    <dbReference type="NCBI Taxonomy" id="2583377"/>
    <lineage>
        <taxon>Bacteria</taxon>
        <taxon>Bacillati</taxon>
        <taxon>Bacillota</taxon>
        <taxon>Bacilli</taxon>
        <taxon>Bacillales</taxon>
        <taxon>Paenibacillaceae</taxon>
        <taxon>Saccharibacillus</taxon>
    </lineage>
</organism>
<feature type="compositionally biased region" description="Low complexity" evidence="1">
    <location>
        <begin position="195"/>
        <end position="208"/>
    </location>
</feature>
<dbReference type="Proteomes" id="UP000316968">
    <property type="component" value="Chromosome"/>
</dbReference>
<feature type="region of interest" description="Disordered" evidence="1">
    <location>
        <begin position="64"/>
        <end position="316"/>
    </location>
</feature>
<sequence length="468" mass="47618">MQHHGEEAAAGDLSANKRRVERKGSRLNVPPVQSSAGLFGRLGRAALKALPAAALLAVLGACSGGADSGSSAAVSSRTGEQVRPADADTAGAAETTRPAEDPAGQAGSSGSSDEASRPEKGGDAAASSGQATPDEGSRPVAPEAEPQSGDAAESSGQAMPAEGSRPQTERSPDSSSDGGNPVQEGSRPQTERSPDSSSDSGKSAQEGSRPQTERSPDSSSDGGKSVQEGSRPKTDSSNSPSSDKSTSRPAAEEQNRPSTKQPAANSDSAKRPPESNRTPKSSTPSTPESQRPAQAPAWTGSDSTAERSRDGSTFPGSGHYLVAQHVKPGLYRSVGQIDYWERTSGRSGIAADRIASAQPTGPAVVEIKASDVGFISTGTGIWKAVPGQKAAFHKKFGPGTYIVGTDLAPGRYKSAQGAASWAVLSGFGGEASDVLRASSVPSSAPVTIEIKKTDTGFTSRGALWIKID</sequence>
<dbReference type="AlphaFoldDB" id="A0A4Y6UVP4"/>
<feature type="compositionally biased region" description="Polar residues" evidence="1">
    <location>
        <begin position="256"/>
        <end position="267"/>
    </location>
</feature>
<dbReference type="OrthoDB" id="1650483at2"/>
<proteinExistence type="predicted"/>
<feature type="compositionally biased region" description="Low complexity" evidence="1">
    <location>
        <begin position="87"/>
        <end position="96"/>
    </location>
</feature>
<name>A0A4Y6UVP4_SACBS</name>